<comment type="caution">
    <text evidence="2">The sequence shown here is derived from an EMBL/GenBank/DDBJ whole genome shotgun (WGS) entry which is preliminary data.</text>
</comment>
<evidence type="ECO:0000313" key="3">
    <source>
        <dbReference type="Proteomes" id="UP001159427"/>
    </source>
</evidence>
<protein>
    <submittedName>
        <fullName evidence="2">Uncharacterized protein</fullName>
    </submittedName>
</protein>
<keyword evidence="3" id="KW-1185">Reference proteome</keyword>
<accession>A0ABN8STI8</accession>
<reference evidence="2 3" key="1">
    <citation type="submission" date="2022-05" db="EMBL/GenBank/DDBJ databases">
        <authorList>
            <consortium name="Genoscope - CEA"/>
            <person name="William W."/>
        </authorList>
    </citation>
    <scope>NUCLEOTIDE SEQUENCE [LARGE SCALE GENOMIC DNA]</scope>
</reference>
<feature type="non-terminal residue" evidence="2">
    <location>
        <position position="214"/>
    </location>
</feature>
<gene>
    <name evidence="2" type="ORF">PEVE_00027958</name>
</gene>
<keyword evidence="1" id="KW-0732">Signal</keyword>
<dbReference type="EMBL" id="CALNXI010003861">
    <property type="protein sequence ID" value="CAH3194497.1"/>
    <property type="molecule type" value="Genomic_DNA"/>
</dbReference>
<evidence type="ECO:0000313" key="2">
    <source>
        <dbReference type="EMBL" id="CAH3194497.1"/>
    </source>
</evidence>
<proteinExistence type="predicted"/>
<sequence length="214" mass="23221">MFVLCLCSVVSTTFTREFAGGSASRTLNTAASSTPSLTQITVVETGSTQDTSTTAPDPKVYKGCVKPHEATSVLAERLEEGKVSRSTQLEERVKKQRKILIELAQKVHHGSKVDLLHGISVAVGRRFREECDSDSVWQGLFQKEDIIQLTKLVKTKSGGSLYTKIAEEPAAIQVSASTVLKLQDQCNSGQTIDELKKILPPGYVASKRKVTLAA</sequence>
<feature type="chain" id="PRO_5047475095" evidence="1">
    <location>
        <begin position="16"/>
        <end position="214"/>
    </location>
</feature>
<feature type="signal peptide" evidence="1">
    <location>
        <begin position="1"/>
        <end position="15"/>
    </location>
</feature>
<evidence type="ECO:0000256" key="1">
    <source>
        <dbReference type="SAM" id="SignalP"/>
    </source>
</evidence>
<organism evidence="2 3">
    <name type="scientific">Porites evermanni</name>
    <dbReference type="NCBI Taxonomy" id="104178"/>
    <lineage>
        <taxon>Eukaryota</taxon>
        <taxon>Metazoa</taxon>
        <taxon>Cnidaria</taxon>
        <taxon>Anthozoa</taxon>
        <taxon>Hexacorallia</taxon>
        <taxon>Scleractinia</taxon>
        <taxon>Fungiina</taxon>
        <taxon>Poritidae</taxon>
        <taxon>Porites</taxon>
    </lineage>
</organism>
<dbReference type="Proteomes" id="UP001159427">
    <property type="component" value="Unassembled WGS sequence"/>
</dbReference>
<name>A0ABN8STI8_9CNID</name>